<accession>A0A8J2SG04</accession>
<dbReference type="EMBL" id="CAKKNE010000001">
    <property type="protein sequence ID" value="CAH0366899.1"/>
    <property type="molecule type" value="Genomic_DNA"/>
</dbReference>
<evidence type="ECO:0000313" key="2">
    <source>
        <dbReference type="EMBL" id="CAH0366899.1"/>
    </source>
</evidence>
<name>A0A8J2SG04_9STRA</name>
<gene>
    <name evidence="2" type="ORF">PECAL_1P34130</name>
</gene>
<reference evidence="2" key="1">
    <citation type="submission" date="2021-11" db="EMBL/GenBank/DDBJ databases">
        <authorList>
            <consortium name="Genoscope - CEA"/>
            <person name="William W."/>
        </authorList>
    </citation>
    <scope>NUCLEOTIDE SEQUENCE</scope>
</reference>
<dbReference type="AlphaFoldDB" id="A0A8J2SG04"/>
<evidence type="ECO:0000313" key="3">
    <source>
        <dbReference type="Proteomes" id="UP000789595"/>
    </source>
</evidence>
<sequence length="244" mass="27159">MASTAPPKKRPRAASGGSGSLKEMPIVQFPPYMVNVKSPYAQHHEAYTAYEVEVRKALAAEDVSFNICKFEKAATKWVETIDHALPVKSLPISRMSDSIVDPCNASCNLFEKHLPPLPGVPKDDGKTPVDLQVLFAEEIVTLASLLDKEFFVSMMRSAGNGTFGKALYSTATAWVWALLKLDFDPEGTPYAEDKTKHLQEQDRFSDKNKKLNMQMCREIVRKEAGDEAAEMWYNHMCANLGIDA</sequence>
<proteinExistence type="predicted"/>
<comment type="caution">
    <text evidence="2">The sequence shown here is derived from an EMBL/GenBank/DDBJ whole genome shotgun (WGS) entry which is preliminary data.</text>
</comment>
<feature type="region of interest" description="Disordered" evidence="1">
    <location>
        <begin position="1"/>
        <end position="22"/>
    </location>
</feature>
<dbReference type="Proteomes" id="UP000789595">
    <property type="component" value="Unassembled WGS sequence"/>
</dbReference>
<organism evidence="2 3">
    <name type="scientific">Pelagomonas calceolata</name>
    <dbReference type="NCBI Taxonomy" id="35677"/>
    <lineage>
        <taxon>Eukaryota</taxon>
        <taxon>Sar</taxon>
        <taxon>Stramenopiles</taxon>
        <taxon>Ochrophyta</taxon>
        <taxon>Pelagophyceae</taxon>
        <taxon>Pelagomonadales</taxon>
        <taxon>Pelagomonadaceae</taxon>
        <taxon>Pelagomonas</taxon>
    </lineage>
</organism>
<evidence type="ECO:0000256" key="1">
    <source>
        <dbReference type="SAM" id="MobiDB-lite"/>
    </source>
</evidence>
<protein>
    <submittedName>
        <fullName evidence="2">Uncharacterized protein</fullName>
    </submittedName>
</protein>
<keyword evidence="3" id="KW-1185">Reference proteome</keyword>